<dbReference type="PANTHER" id="PTHR32022:SF10">
    <property type="entry name" value="D-GLUTAMATE CYCLASE, MITOCHONDRIAL"/>
    <property type="match status" value="1"/>
</dbReference>
<dbReference type="AlphaFoldDB" id="A0A816VDC7"/>
<evidence type="ECO:0000313" key="10">
    <source>
        <dbReference type="Proteomes" id="UP000663856"/>
    </source>
</evidence>
<dbReference type="EMBL" id="CAJOBG010000289">
    <property type="protein sequence ID" value="CAF3792358.1"/>
    <property type="molecule type" value="Genomic_DNA"/>
</dbReference>
<evidence type="ECO:0000313" key="9">
    <source>
        <dbReference type="EMBL" id="CAF4479385.1"/>
    </source>
</evidence>
<keyword evidence="11" id="KW-1185">Reference proteome</keyword>
<dbReference type="EMBL" id="CAJNRE010012685">
    <property type="protein sequence ID" value="CAF2112408.1"/>
    <property type="molecule type" value="Genomic_DNA"/>
</dbReference>
<gene>
    <name evidence="7" type="ORF">BYL167_LOCUS4489</name>
    <name evidence="2" type="ORF">CJN711_LOCUS17073</name>
    <name evidence="8" type="ORF">GIL414_LOCUS2736</name>
    <name evidence="3" type="ORF">KQP761_LOCUS30086</name>
    <name evidence="4" type="ORF">MBJ925_LOCUS24393</name>
    <name evidence="6" type="ORF">OVN521_LOCUS3383</name>
    <name evidence="9" type="ORF">SMN809_LOCUS33958</name>
    <name evidence="5" type="ORF">WKI299_LOCUS24087</name>
</gene>
<protein>
    <recommendedName>
        <fullName evidence="1">D-glutamate cyclase-like C-terminal domain-containing protein</fullName>
    </recommendedName>
</protein>
<dbReference type="InterPro" id="IPR025504">
    <property type="entry name" value="GLUCM_C"/>
</dbReference>
<dbReference type="EMBL" id="CAJOBJ010000548">
    <property type="protein sequence ID" value="CAF3829941.1"/>
    <property type="molecule type" value="Genomic_DNA"/>
</dbReference>
<reference evidence="5" key="1">
    <citation type="submission" date="2021-02" db="EMBL/GenBank/DDBJ databases">
        <authorList>
            <person name="Nowell W R."/>
        </authorList>
    </citation>
    <scope>NUCLEOTIDE SEQUENCE</scope>
</reference>
<evidence type="ECO:0000313" key="8">
    <source>
        <dbReference type="EMBL" id="CAF3829941.1"/>
    </source>
</evidence>
<organism evidence="5 10">
    <name type="scientific">Rotaria magnacalcarata</name>
    <dbReference type="NCBI Taxonomy" id="392030"/>
    <lineage>
        <taxon>Eukaryota</taxon>
        <taxon>Metazoa</taxon>
        <taxon>Spiralia</taxon>
        <taxon>Gnathifera</taxon>
        <taxon>Rotifera</taxon>
        <taxon>Eurotatoria</taxon>
        <taxon>Bdelloidea</taxon>
        <taxon>Philodinida</taxon>
        <taxon>Philodinidae</taxon>
        <taxon>Rotaria</taxon>
    </lineage>
</organism>
<dbReference type="OrthoDB" id="10009656at2759"/>
<dbReference type="Gene3D" id="3.90.1640.20">
    <property type="entry name" value="TON_0340"/>
    <property type="match status" value="1"/>
</dbReference>
<dbReference type="EMBL" id="CAJOBI010076286">
    <property type="protein sequence ID" value="CAF4479385.1"/>
    <property type="molecule type" value="Genomic_DNA"/>
</dbReference>
<dbReference type="Proteomes" id="UP000663834">
    <property type="component" value="Unassembled WGS sequence"/>
</dbReference>
<dbReference type="Proteomes" id="UP000663866">
    <property type="component" value="Unassembled WGS sequence"/>
</dbReference>
<evidence type="ECO:0000313" key="6">
    <source>
        <dbReference type="EMBL" id="CAF3792358.1"/>
    </source>
</evidence>
<dbReference type="Proteomes" id="UP000663855">
    <property type="component" value="Unassembled WGS sequence"/>
</dbReference>
<dbReference type="EMBL" id="CAJOBH010000956">
    <property type="protein sequence ID" value="CAF3827371.1"/>
    <property type="molecule type" value="Genomic_DNA"/>
</dbReference>
<dbReference type="Proteomes" id="UP000663824">
    <property type="component" value="Unassembled WGS sequence"/>
</dbReference>
<name>A0A816VDC7_9BILA</name>
<evidence type="ECO:0000313" key="4">
    <source>
        <dbReference type="EMBL" id="CAF2112408.1"/>
    </source>
</evidence>
<evidence type="ECO:0000313" key="7">
    <source>
        <dbReference type="EMBL" id="CAF3827371.1"/>
    </source>
</evidence>
<dbReference type="PANTHER" id="PTHR32022">
    <property type="entry name" value="D-GLUTAMATE CYCLASE, MITOCHONDRIAL"/>
    <property type="match status" value="1"/>
</dbReference>
<dbReference type="Proteomes" id="UP000681967">
    <property type="component" value="Unassembled WGS sequence"/>
</dbReference>
<dbReference type="Proteomes" id="UP000676336">
    <property type="component" value="Unassembled WGS sequence"/>
</dbReference>
<evidence type="ECO:0000313" key="3">
    <source>
        <dbReference type="EMBL" id="CAF1651566.1"/>
    </source>
</evidence>
<dbReference type="Proteomes" id="UP000663856">
    <property type="component" value="Unassembled WGS sequence"/>
</dbReference>
<dbReference type="EMBL" id="CAJNRF010010331">
    <property type="protein sequence ID" value="CAF2119543.1"/>
    <property type="molecule type" value="Genomic_DNA"/>
</dbReference>
<sequence>MSQTKSFTAVDHILASYDMRNLSKFYAPPGSVEKAAYALLNLEKGSSITILTGFCVTERLVDGKRVPVAETDGPPGAVLAGETLRQLSYHVSYVADPITCNVLRACLKSIEANDNCVHEFNSRHDEKEQVAEAHRLINMLKPKAMVAGELCSRNWNDGVRRNMRGTNINNWNPPVDEMLVQFKDSGLIIAVGDGGNEAGMANLKDNIPLALDGKTIMASGVYSDIPATSWNSNLGFQAIASVAAAIEGEFDLIPTAKQVIKTIEAALDAGAVEGITLGQRENSMNGIYETHGVDGFAPYVHAADQDKLRSTLIQMKIKAML</sequence>
<evidence type="ECO:0000259" key="1">
    <source>
        <dbReference type="Pfam" id="PF14336"/>
    </source>
</evidence>
<accession>A0A816VDC7</accession>
<dbReference type="EMBL" id="CAJNOW010016664">
    <property type="protein sequence ID" value="CAF1651566.1"/>
    <property type="molecule type" value="Genomic_DNA"/>
</dbReference>
<dbReference type="EMBL" id="CAJNOV010007934">
    <property type="protein sequence ID" value="CAF1303753.1"/>
    <property type="molecule type" value="Genomic_DNA"/>
</dbReference>
<dbReference type="Pfam" id="PF14336">
    <property type="entry name" value="GLUCM-like_C"/>
    <property type="match status" value="1"/>
</dbReference>
<dbReference type="Proteomes" id="UP000681720">
    <property type="component" value="Unassembled WGS sequence"/>
</dbReference>
<comment type="caution">
    <text evidence="5">The sequence shown here is derived from an EMBL/GenBank/DDBJ whole genome shotgun (WGS) entry which is preliminary data.</text>
</comment>
<feature type="domain" description="D-glutamate cyclase-like C-terminal" evidence="1">
    <location>
        <begin position="18"/>
        <end position="278"/>
    </location>
</feature>
<evidence type="ECO:0000313" key="5">
    <source>
        <dbReference type="EMBL" id="CAF2119543.1"/>
    </source>
</evidence>
<proteinExistence type="predicted"/>
<evidence type="ECO:0000313" key="11">
    <source>
        <dbReference type="Proteomes" id="UP000663866"/>
    </source>
</evidence>
<evidence type="ECO:0000313" key="2">
    <source>
        <dbReference type="EMBL" id="CAF1303753.1"/>
    </source>
</evidence>